<dbReference type="RefSeq" id="WP_153718271.1">
    <property type="nucleotide sequence ID" value="NZ_WJPP01000001.1"/>
</dbReference>
<reference evidence="2 3" key="1">
    <citation type="submission" date="2019-11" db="EMBL/GenBank/DDBJ databases">
        <authorList>
            <person name="Zhang X.Y."/>
        </authorList>
    </citation>
    <scope>NUCLEOTIDE SEQUENCE [LARGE SCALE GENOMIC DNA]</scope>
    <source>
        <strain evidence="2 3">C176</strain>
    </source>
</reference>
<dbReference type="Pfam" id="PF01593">
    <property type="entry name" value="Amino_oxidase"/>
    <property type="match status" value="1"/>
</dbReference>
<dbReference type="AlphaFoldDB" id="A0A6N7QSA4"/>
<dbReference type="EMBL" id="WJPP01000001">
    <property type="protein sequence ID" value="MRH77197.1"/>
    <property type="molecule type" value="Genomic_DNA"/>
</dbReference>
<gene>
    <name evidence="2" type="ORF">GH984_00525</name>
</gene>
<dbReference type="Pfam" id="PF13450">
    <property type="entry name" value="NAD_binding_8"/>
    <property type="match status" value="1"/>
</dbReference>
<name>A0A6N7QSA4_9GAMM</name>
<dbReference type="PANTHER" id="PTHR16128">
    <property type="entry name" value="FAD/NAD(P)-BINDING OXIDOREDUCTASE FAMILY PROTEIN"/>
    <property type="match status" value="1"/>
</dbReference>
<accession>A0A6N7QSA4</accession>
<dbReference type="Gene3D" id="3.50.50.60">
    <property type="entry name" value="FAD/NAD(P)-binding domain"/>
    <property type="match status" value="1"/>
</dbReference>
<sequence length="333" mass="35072">MRLAVIGAGIAGLAAGALLSQAGLAPVIFEKGRGPGGRMSSKRTEQGSIDLGAQYFTAQDSVFKDQVADWINSDVAAEWAATPMVLPERQPARAQRRFVASPKMSCIAKHLAKDLDVHTQVQVAEIARELTGWVLRDRTGQPVGDFDYVLITAPAPQAQSLLAEPSPALAAQAASVRMKPCWSLGLILGSPTGAKFDAGFPSSGPLGWVARSGSRPGRESAPEMWILHATAEWSQTHIEASAESVTTALIDAFSALHPGPLEVADTVVHRWRFARAASPLGEANGFLEGESGLLCAGDWVTDGRVEGAWHSGRAAALRLIDLARGQVSPSDAG</sequence>
<keyword evidence="3" id="KW-1185">Reference proteome</keyword>
<protein>
    <submittedName>
        <fullName evidence="2">NAD(P)-binding protein</fullName>
    </submittedName>
</protein>
<evidence type="ECO:0000313" key="3">
    <source>
        <dbReference type="Proteomes" id="UP000433788"/>
    </source>
</evidence>
<organism evidence="2 3">
    <name type="scientific">Spiribacter salilacus</name>
    <dbReference type="NCBI Taxonomy" id="2664894"/>
    <lineage>
        <taxon>Bacteria</taxon>
        <taxon>Pseudomonadati</taxon>
        <taxon>Pseudomonadota</taxon>
        <taxon>Gammaproteobacteria</taxon>
        <taxon>Chromatiales</taxon>
        <taxon>Ectothiorhodospiraceae</taxon>
        <taxon>Spiribacter</taxon>
    </lineage>
</organism>
<evidence type="ECO:0000259" key="1">
    <source>
        <dbReference type="Pfam" id="PF01593"/>
    </source>
</evidence>
<dbReference type="Gene3D" id="3.90.660.10">
    <property type="match status" value="1"/>
</dbReference>
<dbReference type="PANTHER" id="PTHR16128:SF5">
    <property type="entry name" value="FAD_NAD(P)-BINDING OXIDOREDUCTASE FAMILY PROTEIN"/>
    <property type="match status" value="1"/>
</dbReference>
<dbReference type="SUPFAM" id="SSF51905">
    <property type="entry name" value="FAD/NAD(P)-binding domain"/>
    <property type="match status" value="1"/>
</dbReference>
<dbReference type="Proteomes" id="UP000433788">
    <property type="component" value="Unassembled WGS sequence"/>
</dbReference>
<comment type="caution">
    <text evidence="2">The sequence shown here is derived from an EMBL/GenBank/DDBJ whole genome shotgun (WGS) entry which is preliminary data.</text>
</comment>
<dbReference type="GO" id="GO:0016491">
    <property type="term" value="F:oxidoreductase activity"/>
    <property type="evidence" value="ECO:0007669"/>
    <property type="project" value="InterPro"/>
</dbReference>
<dbReference type="InterPro" id="IPR036188">
    <property type="entry name" value="FAD/NAD-bd_sf"/>
</dbReference>
<proteinExistence type="predicted"/>
<feature type="domain" description="Amine oxidase" evidence="1">
    <location>
        <begin position="103"/>
        <end position="319"/>
    </location>
</feature>
<evidence type="ECO:0000313" key="2">
    <source>
        <dbReference type="EMBL" id="MRH77197.1"/>
    </source>
</evidence>
<dbReference type="InterPro" id="IPR002937">
    <property type="entry name" value="Amino_oxidase"/>
</dbReference>